<keyword evidence="2" id="KW-1185">Reference proteome</keyword>
<proteinExistence type="predicted"/>
<comment type="caution">
    <text evidence="1">The sequence shown here is derived from an EMBL/GenBank/DDBJ whole genome shotgun (WGS) entry which is preliminary data.</text>
</comment>
<dbReference type="AlphaFoldDB" id="A0A9W8LPQ8"/>
<sequence length="89" mass="9848">MISARIFSVYRTSLQQTTRRTLATGYVQQVSAAAMSHSAGSAYEPRSPGHTYLKGLLDEDDADAPWHKENVDMVNREVQDPSHSSAHES</sequence>
<evidence type="ECO:0000313" key="2">
    <source>
        <dbReference type="Proteomes" id="UP001140094"/>
    </source>
</evidence>
<dbReference type="Proteomes" id="UP001140094">
    <property type="component" value="Unassembled WGS sequence"/>
</dbReference>
<gene>
    <name evidence="1" type="ORF">H4R20_005286</name>
</gene>
<reference evidence="1" key="1">
    <citation type="submission" date="2022-07" db="EMBL/GenBank/DDBJ databases">
        <title>Phylogenomic reconstructions and comparative analyses of Kickxellomycotina fungi.</title>
        <authorList>
            <person name="Reynolds N.K."/>
            <person name="Stajich J.E."/>
            <person name="Barry K."/>
            <person name="Grigoriev I.V."/>
            <person name="Crous P."/>
            <person name="Smith M.E."/>
        </authorList>
    </citation>
    <scope>NUCLEOTIDE SEQUENCE</scope>
    <source>
        <strain evidence="1">NRRL 1565</strain>
    </source>
</reference>
<dbReference type="EMBL" id="JANBUO010001698">
    <property type="protein sequence ID" value="KAJ2797165.1"/>
    <property type="molecule type" value="Genomic_DNA"/>
</dbReference>
<name>A0A9W8LPQ8_9FUNG</name>
<feature type="non-terminal residue" evidence="1">
    <location>
        <position position="89"/>
    </location>
</feature>
<protein>
    <submittedName>
        <fullName evidence="1">Uncharacterized protein</fullName>
    </submittedName>
</protein>
<accession>A0A9W8LPQ8</accession>
<dbReference type="OrthoDB" id="5545225at2759"/>
<evidence type="ECO:0000313" key="1">
    <source>
        <dbReference type="EMBL" id="KAJ2797165.1"/>
    </source>
</evidence>
<organism evidence="1 2">
    <name type="scientific">Coemansia guatemalensis</name>
    <dbReference type="NCBI Taxonomy" id="2761395"/>
    <lineage>
        <taxon>Eukaryota</taxon>
        <taxon>Fungi</taxon>
        <taxon>Fungi incertae sedis</taxon>
        <taxon>Zoopagomycota</taxon>
        <taxon>Kickxellomycotina</taxon>
        <taxon>Kickxellomycetes</taxon>
        <taxon>Kickxellales</taxon>
        <taxon>Kickxellaceae</taxon>
        <taxon>Coemansia</taxon>
    </lineage>
</organism>